<evidence type="ECO:0000313" key="6">
    <source>
        <dbReference type="Proteomes" id="UP001165065"/>
    </source>
</evidence>
<reference evidence="6" key="1">
    <citation type="journal article" date="2023" name="Commun. Biol.">
        <title>Genome analysis of Parmales, the sister group of diatoms, reveals the evolutionary specialization of diatoms from phago-mixotrophs to photoautotrophs.</title>
        <authorList>
            <person name="Ban H."/>
            <person name="Sato S."/>
            <person name="Yoshikawa S."/>
            <person name="Yamada K."/>
            <person name="Nakamura Y."/>
            <person name="Ichinomiya M."/>
            <person name="Sato N."/>
            <person name="Blanc-Mathieu R."/>
            <person name="Endo H."/>
            <person name="Kuwata A."/>
            <person name="Ogata H."/>
        </authorList>
    </citation>
    <scope>NUCLEOTIDE SEQUENCE [LARGE SCALE GENOMIC DNA]</scope>
</reference>
<evidence type="ECO:0000256" key="3">
    <source>
        <dbReference type="ARBA" id="ARBA00022963"/>
    </source>
</evidence>
<accession>A0A9W7GMX2</accession>
<sequence length="385" mass="43683">MILFSWWFPWWKADRDLITPICGNTDGVVGSIVIRNSVGAPTRVFYPADPSSVKGKKQTPMLRQGISMFVRGYMIMLLSQSTPSWMVTGLFWFIIPWLFTNPIAYAKLPRCFNDAEVKKGEIYPLLVFSHGLSGTGCEHGLMGVTLALRGYVVAFPHHSDLSSSLCEYVDPKTKETKRLLYKHPNFHNYDTELRQDQVEWRAKEVNEARAILLKHPQLGKVLDPANVVVGGFSFGGSTAGEVASQDGDKYRAAVFVDGWWKVNFPQYGIEVDLPKRLHVDKMFLPVIMFSSSEMYNIPNIREKQEVIKSQCPNSDARLMEGTCHGNFIDTTYWIPSCMSRFVNLSGQMIHPHKFYGKYIRMVADFMDKQCKVGVADERGEKAVQV</sequence>
<dbReference type="Pfam" id="PF03403">
    <property type="entry name" value="PAF-AH_p_II"/>
    <property type="match status" value="1"/>
</dbReference>
<dbReference type="PANTHER" id="PTHR10272:SF0">
    <property type="entry name" value="PLATELET-ACTIVATING FACTOR ACETYLHYDROLASE"/>
    <property type="match status" value="1"/>
</dbReference>
<dbReference type="SUPFAM" id="SSF53474">
    <property type="entry name" value="alpha/beta-Hydrolases"/>
    <property type="match status" value="1"/>
</dbReference>
<name>A0A9W7GMX2_9STRA</name>
<proteinExistence type="predicted"/>
<evidence type="ECO:0000256" key="2">
    <source>
        <dbReference type="ARBA" id="ARBA00022801"/>
    </source>
</evidence>
<keyword evidence="6" id="KW-1185">Reference proteome</keyword>
<dbReference type="GO" id="GO:0016042">
    <property type="term" value="P:lipid catabolic process"/>
    <property type="evidence" value="ECO:0007669"/>
    <property type="project" value="UniProtKB-KW"/>
</dbReference>
<dbReference type="AlphaFoldDB" id="A0A9W7GMX2"/>
<dbReference type="EMBL" id="BRYA01000413">
    <property type="protein sequence ID" value="GMI48631.1"/>
    <property type="molecule type" value="Genomic_DNA"/>
</dbReference>
<keyword evidence="4" id="KW-0443">Lipid metabolism</keyword>
<evidence type="ECO:0000256" key="1">
    <source>
        <dbReference type="ARBA" id="ARBA00013201"/>
    </source>
</evidence>
<dbReference type="EC" id="3.1.1.47" evidence="1"/>
<dbReference type="GO" id="GO:0003847">
    <property type="term" value="F:1-alkyl-2-acetylglycerophosphocholine esterase activity"/>
    <property type="evidence" value="ECO:0007669"/>
    <property type="project" value="UniProtKB-EC"/>
</dbReference>
<organism evidence="5 6">
    <name type="scientific">Triparma columacea</name>
    <dbReference type="NCBI Taxonomy" id="722753"/>
    <lineage>
        <taxon>Eukaryota</taxon>
        <taxon>Sar</taxon>
        <taxon>Stramenopiles</taxon>
        <taxon>Ochrophyta</taxon>
        <taxon>Bolidophyceae</taxon>
        <taxon>Parmales</taxon>
        <taxon>Triparmaceae</taxon>
        <taxon>Triparma</taxon>
    </lineage>
</organism>
<dbReference type="OrthoDB" id="2363873at2759"/>
<dbReference type="Proteomes" id="UP001165065">
    <property type="component" value="Unassembled WGS sequence"/>
</dbReference>
<evidence type="ECO:0000313" key="5">
    <source>
        <dbReference type="EMBL" id="GMI48631.1"/>
    </source>
</evidence>
<dbReference type="Gene3D" id="3.40.50.1820">
    <property type="entry name" value="alpha/beta hydrolase"/>
    <property type="match status" value="1"/>
</dbReference>
<protein>
    <recommendedName>
        <fullName evidence="1">1-alkyl-2-acetylglycerophosphocholine esterase</fullName>
        <ecNumber evidence="1">3.1.1.47</ecNumber>
    </recommendedName>
</protein>
<dbReference type="PANTHER" id="PTHR10272">
    <property type="entry name" value="PLATELET-ACTIVATING FACTOR ACETYLHYDROLASE"/>
    <property type="match status" value="1"/>
</dbReference>
<keyword evidence="3" id="KW-0442">Lipid degradation</keyword>
<dbReference type="InterPro" id="IPR029058">
    <property type="entry name" value="AB_hydrolase_fold"/>
</dbReference>
<gene>
    <name evidence="5" type="ORF">TrCOL_g7756</name>
</gene>
<comment type="caution">
    <text evidence="5">The sequence shown here is derived from an EMBL/GenBank/DDBJ whole genome shotgun (WGS) entry which is preliminary data.</text>
</comment>
<keyword evidence="2" id="KW-0378">Hydrolase</keyword>
<evidence type="ECO:0000256" key="4">
    <source>
        <dbReference type="ARBA" id="ARBA00023098"/>
    </source>
</evidence>